<dbReference type="RefSeq" id="WP_183213444.1">
    <property type="nucleotide sequence ID" value="NZ_JACHOR010000003.1"/>
</dbReference>
<name>A0A7W9CJ99_9CAUL</name>
<dbReference type="PANTHER" id="PTHR34219">
    <property type="entry name" value="IRON-REGULATED INNER MEMBRANE PROTEIN-RELATED"/>
    <property type="match status" value="1"/>
</dbReference>
<dbReference type="Pfam" id="PF03929">
    <property type="entry name" value="PepSY_TM"/>
    <property type="match status" value="1"/>
</dbReference>
<reference evidence="2 3" key="1">
    <citation type="submission" date="2020-08" db="EMBL/GenBank/DDBJ databases">
        <title>Genomic Encyclopedia of Type Strains, Phase IV (KMG-IV): sequencing the most valuable type-strain genomes for metagenomic binning, comparative biology and taxonomic classification.</title>
        <authorList>
            <person name="Goeker M."/>
        </authorList>
    </citation>
    <scope>NUCLEOTIDE SEQUENCE [LARGE SCALE GENOMIC DNA]</scope>
    <source>
        <strain evidence="2 3">DSM 4737</strain>
    </source>
</reference>
<dbReference type="PANTHER" id="PTHR34219:SF1">
    <property type="entry name" value="PEPSY DOMAIN-CONTAINING PROTEIN"/>
    <property type="match status" value="1"/>
</dbReference>
<dbReference type="Proteomes" id="UP000545037">
    <property type="component" value="Unassembled WGS sequence"/>
</dbReference>
<feature type="transmembrane region" description="Helical" evidence="1">
    <location>
        <begin position="205"/>
        <end position="225"/>
    </location>
</feature>
<comment type="caution">
    <text evidence="2">The sequence shown here is derived from an EMBL/GenBank/DDBJ whole genome shotgun (WGS) entry which is preliminary data.</text>
</comment>
<evidence type="ECO:0000256" key="1">
    <source>
        <dbReference type="SAM" id="Phobius"/>
    </source>
</evidence>
<keyword evidence="1" id="KW-1133">Transmembrane helix</keyword>
<sequence>MATSHTSGAASAAPAPLSAAYRTVWRWHFYAGLLVLPFLLLLALTGGVYLFKDEIDGVLWRDMARVEARAGTVSPDRWIAAAEVVTGGEARSVRVPATPDAAVRVVVNDAEGQGRIVFVDPYDAQVTGITGLVGVTETVKQLHSLEFFGPVMNVWVEIVAGWAIILFATGIFLWWPRGRDVGIVAIRAARTGRRPFWRDLHAVTGLYAGGIIVFLAMTGMLWSAVWGDQFMGAVRANGLGRPPAPAANDWQHADHADKPVGTGWLMDGMVLSAPASGDQALSRVVATARAEGMALPFTVSIPKSGDVTWTVAHEARRVQDARSLYVDGATGAVRADIGYSQFGIGAKAFEWSIYTHQGTQYGQINRLVMLSGCIAVWLLGISAVMMWWKRRPKGRLAAPVAPPGARAKVAVLGIVLPLCILYPLTGLSLLVAVLLDRAVAAIGKRSGPSRKVLS</sequence>
<feature type="transmembrane region" description="Helical" evidence="1">
    <location>
        <begin position="409"/>
        <end position="435"/>
    </location>
</feature>
<keyword evidence="1" id="KW-0812">Transmembrane</keyword>
<gene>
    <name evidence="2" type="ORF">GGR13_002085</name>
</gene>
<accession>A0A7W9CJ99</accession>
<dbReference type="InterPro" id="IPR005625">
    <property type="entry name" value="PepSY-ass_TM"/>
</dbReference>
<proteinExistence type="predicted"/>
<feature type="transmembrane region" description="Helical" evidence="1">
    <location>
        <begin position="154"/>
        <end position="175"/>
    </location>
</feature>
<feature type="transmembrane region" description="Helical" evidence="1">
    <location>
        <begin position="27"/>
        <end position="51"/>
    </location>
</feature>
<dbReference type="AlphaFoldDB" id="A0A7W9CJ99"/>
<feature type="transmembrane region" description="Helical" evidence="1">
    <location>
        <begin position="367"/>
        <end position="389"/>
    </location>
</feature>
<dbReference type="EMBL" id="JACHOR010000003">
    <property type="protein sequence ID" value="MBB5746481.1"/>
    <property type="molecule type" value="Genomic_DNA"/>
</dbReference>
<protein>
    <submittedName>
        <fullName evidence="2">Putative iron-regulated membrane protein</fullName>
    </submittedName>
</protein>
<organism evidence="2 3">
    <name type="scientific">Brevundimonas variabilis</name>
    <dbReference type="NCBI Taxonomy" id="74312"/>
    <lineage>
        <taxon>Bacteria</taxon>
        <taxon>Pseudomonadati</taxon>
        <taxon>Pseudomonadota</taxon>
        <taxon>Alphaproteobacteria</taxon>
        <taxon>Caulobacterales</taxon>
        <taxon>Caulobacteraceae</taxon>
        <taxon>Brevundimonas</taxon>
    </lineage>
</organism>
<keyword evidence="3" id="KW-1185">Reference proteome</keyword>
<evidence type="ECO:0000313" key="3">
    <source>
        <dbReference type="Proteomes" id="UP000545037"/>
    </source>
</evidence>
<keyword evidence="1" id="KW-0472">Membrane</keyword>
<evidence type="ECO:0000313" key="2">
    <source>
        <dbReference type="EMBL" id="MBB5746481.1"/>
    </source>
</evidence>